<feature type="transmembrane region" description="Helical" evidence="9">
    <location>
        <begin position="334"/>
        <end position="353"/>
    </location>
</feature>
<dbReference type="PANTHER" id="PTHR24223">
    <property type="entry name" value="ATP-BINDING CASSETTE SUB-FAMILY C"/>
    <property type="match status" value="1"/>
</dbReference>
<feature type="transmembrane region" description="Helical" evidence="9">
    <location>
        <begin position="1110"/>
        <end position="1133"/>
    </location>
</feature>
<dbReference type="Proteomes" id="UP000694888">
    <property type="component" value="Unplaced"/>
</dbReference>
<dbReference type="InterPro" id="IPR017871">
    <property type="entry name" value="ABC_transporter-like_CS"/>
</dbReference>
<evidence type="ECO:0000256" key="5">
    <source>
        <dbReference type="ARBA" id="ARBA00022840"/>
    </source>
</evidence>
<dbReference type="CDD" id="cd03250">
    <property type="entry name" value="ABCC_MRP_domain1"/>
    <property type="match status" value="1"/>
</dbReference>
<evidence type="ECO:0000313" key="13">
    <source>
        <dbReference type="RefSeq" id="XP_012938536.2"/>
    </source>
</evidence>
<feature type="transmembrane region" description="Helical" evidence="9">
    <location>
        <begin position="1004"/>
        <end position="1023"/>
    </location>
</feature>
<feature type="compositionally biased region" description="Polar residues" evidence="8">
    <location>
        <begin position="68"/>
        <end position="78"/>
    </location>
</feature>
<feature type="transmembrane region" description="Helical" evidence="9">
    <location>
        <begin position="870"/>
        <end position="892"/>
    </location>
</feature>
<feature type="region of interest" description="Disordered" evidence="8">
    <location>
        <begin position="517"/>
        <end position="560"/>
    </location>
</feature>
<evidence type="ECO:0000259" key="10">
    <source>
        <dbReference type="PROSITE" id="PS50893"/>
    </source>
</evidence>
<dbReference type="RefSeq" id="XP_012938536.2">
    <property type="nucleotide sequence ID" value="XM_013083082.2"/>
</dbReference>
<evidence type="ECO:0000313" key="12">
    <source>
        <dbReference type="Proteomes" id="UP000694888"/>
    </source>
</evidence>
<organism evidence="12 13">
    <name type="scientific">Aplysia californica</name>
    <name type="common">California sea hare</name>
    <dbReference type="NCBI Taxonomy" id="6500"/>
    <lineage>
        <taxon>Eukaryota</taxon>
        <taxon>Metazoa</taxon>
        <taxon>Spiralia</taxon>
        <taxon>Lophotrochozoa</taxon>
        <taxon>Mollusca</taxon>
        <taxon>Gastropoda</taxon>
        <taxon>Heterobranchia</taxon>
        <taxon>Euthyneura</taxon>
        <taxon>Tectipleura</taxon>
        <taxon>Aplysiida</taxon>
        <taxon>Aplysioidea</taxon>
        <taxon>Aplysiidae</taxon>
        <taxon>Aplysia</taxon>
    </lineage>
</organism>
<dbReference type="InterPro" id="IPR003439">
    <property type="entry name" value="ABC_transporter-like_ATP-bd"/>
</dbReference>
<dbReference type="Pfam" id="PF00005">
    <property type="entry name" value="ABC_tran"/>
    <property type="match status" value="2"/>
</dbReference>
<reference evidence="13" key="1">
    <citation type="submission" date="2025-08" db="UniProtKB">
        <authorList>
            <consortium name="RefSeq"/>
        </authorList>
    </citation>
    <scope>IDENTIFICATION</scope>
</reference>
<feature type="transmembrane region" description="Helical" evidence="9">
    <location>
        <begin position="195"/>
        <end position="215"/>
    </location>
</feature>
<evidence type="ECO:0000256" key="7">
    <source>
        <dbReference type="ARBA" id="ARBA00023136"/>
    </source>
</evidence>
<dbReference type="Gene3D" id="3.40.50.300">
    <property type="entry name" value="P-loop containing nucleotide triphosphate hydrolases"/>
    <property type="match status" value="2"/>
</dbReference>
<keyword evidence="3 9" id="KW-0812">Transmembrane</keyword>
<feature type="compositionally biased region" description="Basic and acidic residues" evidence="8">
    <location>
        <begin position="25"/>
        <end position="56"/>
    </location>
</feature>
<dbReference type="CDD" id="cd18592">
    <property type="entry name" value="ABC_6TM_MRP5_8_9_D1"/>
    <property type="match status" value="1"/>
</dbReference>
<dbReference type="GeneID" id="101864068"/>
<feature type="transmembrane region" description="Helical" evidence="9">
    <location>
        <begin position="235"/>
        <end position="258"/>
    </location>
</feature>
<evidence type="ECO:0000256" key="9">
    <source>
        <dbReference type="SAM" id="Phobius"/>
    </source>
</evidence>
<feature type="domain" description="ABC transporter" evidence="10">
    <location>
        <begin position="1205"/>
        <end position="1439"/>
    </location>
</feature>
<evidence type="ECO:0000256" key="1">
    <source>
        <dbReference type="ARBA" id="ARBA00004370"/>
    </source>
</evidence>
<evidence type="ECO:0000256" key="8">
    <source>
        <dbReference type="SAM" id="MobiDB-lite"/>
    </source>
</evidence>
<name>A0ABM1A0V2_APLCA</name>
<feature type="transmembrane region" description="Helical" evidence="9">
    <location>
        <begin position="449"/>
        <end position="470"/>
    </location>
</feature>
<evidence type="ECO:0000256" key="4">
    <source>
        <dbReference type="ARBA" id="ARBA00022741"/>
    </source>
</evidence>
<dbReference type="PROSITE" id="PS00211">
    <property type="entry name" value="ABC_TRANSPORTER_1"/>
    <property type="match status" value="2"/>
</dbReference>
<evidence type="ECO:0000259" key="11">
    <source>
        <dbReference type="PROSITE" id="PS50929"/>
    </source>
</evidence>
<dbReference type="InterPro" id="IPR027417">
    <property type="entry name" value="P-loop_NTPase"/>
</dbReference>
<protein>
    <submittedName>
        <fullName evidence="13">Multidrug resistance-associated protein 5</fullName>
    </submittedName>
</protein>
<feature type="transmembrane region" description="Helical" evidence="9">
    <location>
        <begin position="412"/>
        <end position="437"/>
    </location>
</feature>
<dbReference type="InterPro" id="IPR003593">
    <property type="entry name" value="AAA+_ATPase"/>
</dbReference>
<evidence type="ECO:0000256" key="3">
    <source>
        <dbReference type="ARBA" id="ARBA00022692"/>
    </source>
</evidence>
<feature type="region of interest" description="Disordered" evidence="8">
    <location>
        <begin position="1"/>
        <end position="94"/>
    </location>
</feature>
<dbReference type="SUPFAM" id="SSF52540">
    <property type="entry name" value="P-loop containing nucleoside triphosphate hydrolases"/>
    <property type="match status" value="2"/>
</dbReference>
<keyword evidence="2" id="KW-0813">Transport</keyword>
<keyword evidence="6 9" id="KW-1133">Transmembrane helix</keyword>
<feature type="transmembrane region" description="Helical" evidence="9">
    <location>
        <begin position="927"/>
        <end position="946"/>
    </location>
</feature>
<feature type="domain" description="ABC transmembrane type-1" evidence="11">
    <location>
        <begin position="872"/>
        <end position="1167"/>
    </location>
</feature>
<evidence type="ECO:0000256" key="2">
    <source>
        <dbReference type="ARBA" id="ARBA00022448"/>
    </source>
</evidence>
<feature type="domain" description="ABC transmembrane type-1" evidence="11">
    <location>
        <begin position="196"/>
        <end position="475"/>
    </location>
</feature>
<feature type="region of interest" description="Disordered" evidence="8">
    <location>
        <begin position="783"/>
        <end position="820"/>
    </location>
</feature>
<feature type="transmembrane region" description="Helical" evidence="9">
    <location>
        <begin position="1029"/>
        <end position="1048"/>
    </location>
</feature>
<comment type="subcellular location">
    <subcellularLocation>
        <location evidence="1">Membrane</location>
    </subcellularLocation>
</comment>
<keyword evidence="7 9" id="KW-0472">Membrane</keyword>
<accession>A0ABM1A0V2</accession>
<dbReference type="CDD" id="cd18599">
    <property type="entry name" value="ABC_6TM_MRP5_8_9_D2"/>
    <property type="match status" value="1"/>
</dbReference>
<dbReference type="SUPFAM" id="SSF90123">
    <property type="entry name" value="ABC transporter transmembrane region"/>
    <property type="match status" value="2"/>
</dbReference>
<sequence length="1448" mass="159658">MDATKDFTEATAAAADDDSPLTGNDNERMEGVREEGVREEGVREEGDREEGEGVKEEDLEEAHGMTSADRTASESFLNVSGEDPEFRPRTRKPGVSRYKHGLRTLLPVRCEKSPPGYLPVDSTGCVNYMTFGWMTSLMWSVFRHGVGPDVKNLRLTSSKFSIHSIQGHWQEELSTKNVSEASFGRAIYRAFRTRLFIGTFISLVYAFLSLANPIFVIRYFLEYLSGPEVTVESGIIYAILLGLIILLRGLTGGIFWMLNYEAAARIKYGTLSLLYSKVIRLKSLRDKTVGDIVNIISNDGQRIWDGIILGPFIIGGPMILIMTCVYSIVFLGPWALLGWFIIIGFYPFAIVCAKFSQKYRERCIAVTDRRVGLMTELLTCIRLIKMCAWETAFSDKIADIRQEERSILERSVLVQSISMGSSMMVPIFASCLTFIGYVSTGHNLTAAQAFTFVSLLNTMQVSLATVPFAMKAVSEMIVTTHRIKEILIMEEMNAAEVLPLDESSAVEIENASFSWSSGRARKDMGNGIQDKPKHKKKGKKQPEQEAETLNSGSEGENGRIYTGPTLSNITFTLKKGQLVGVCGQVGSGKSSLINAILGRMEVTSGFVGVVSQVAYVSQQSWIMNDTVRGNILFEKAYDEDRYKQVLEACALPPDIATLPSGDLTEVGERGATLSGGQKQRISLARAAYSDCELILLDDPMSAVDVQVGQHIFQHYIQGLLKGRTVVLVTHQLQYLESCDEILVMKDGGLAEHGSHPQLLSNKGEYANLLSLFGDFRSSSKESLSHITDRGENGGTPNEENNNGSGGVVAHGSGPEVADQENGLNHADETIKATAEAKEQGKLIAEEEMESGSLEAWVVHQYILSMGGYPVVLFVFFCFCLPVVSVSLAGWYLSYWLEQGGGSVNITIGNMTRPSLRVVDNPDKHHYMLIYTMFIPILISTMFLRSFSLVKATLRASSQLHDKGFSGILHCPMSFFHSTPVGRIINRFSADLDEIDVRLPMNVEIFLNNVLQVIAALCMIAFVAPWFLLAAVPLGALFFFLMSMFHTCVRELKGLDNVTRSPVLSHAATSVQGMSTIQTYRRTVHFEKCHRDLLNTNCVAVFLFYSANRWLAIRLDIVSAAVAFATGLLVLLTFDQLNPALAGLALSYSVQMSGLFQFTARLAVETEARFTSVQRILKYCNITQEEPSLAVVSGQSLTSWPKSGGIVFDGVQLRYRSDLPLALQNVSFKVEAQEKVGIVGRSGAGKTSLSAALFRLVELDGGRIFVDNVDISTVNLKELRSNLSVIPQDPVLFSGTIRYNLDPFQQRSDADIWQALGKCHMALMVKGLEHQLDTAVLENGDNFSLGERQLFCLARALLRNCKILVLDEATAAVDSETDSLIQTTLRESFSQCTMLIIAHRLNTVLSCDKIVVMDNGKVQESGSPSDLLSNASSQFRTMLQASEVPFKAP</sequence>
<dbReference type="SMART" id="SM00382">
    <property type="entry name" value="AAA"/>
    <property type="match status" value="2"/>
</dbReference>
<keyword evidence="4" id="KW-0547">Nucleotide-binding</keyword>
<keyword evidence="5" id="KW-0067">ATP-binding</keyword>
<dbReference type="PROSITE" id="PS50893">
    <property type="entry name" value="ABC_TRANSPORTER_2"/>
    <property type="match status" value="2"/>
</dbReference>
<dbReference type="Gene3D" id="1.20.1560.10">
    <property type="entry name" value="ABC transporter type 1, transmembrane domain"/>
    <property type="match status" value="2"/>
</dbReference>
<dbReference type="CDD" id="cd03244">
    <property type="entry name" value="ABCC_MRP_domain2"/>
    <property type="match status" value="1"/>
</dbReference>
<gene>
    <name evidence="13" type="primary">LOC101864068</name>
</gene>
<proteinExistence type="predicted"/>
<dbReference type="InterPro" id="IPR036640">
    <property type="entry name" value="ABC1_TM_sf"/>
</dbReference>
<feature type="transmembrane region" description="Helical" evidence="9">
    <location>
        <begin position="307"/>
        <end position="328"/>
    </location>
</feature>
<dbReference type="PANTHER" id="PTHR24223:SF447">
    <property type="entry name" value="MULTIDRUG RESISTANCE-ASSOCIATED PROTEIN 5"/>
    <property type="match status" value="1"/>
</dbReference>
<dbReference type="InterPro" id="IPR011527">
    <property type="entry name" value="ABC1_TM_dom"/>
</dbReference>
<keyword evidence="12" id="KW-1185">Reference proteome</keyword>
<dbReference type="PROSITE" id="PS50929">
    <property type="entry name" value="ABC_TM1F"/>
    <property type="match status" value="2"/>
</dbReference>
<dbReference type="Pfam" id="PF00664">
    <property type="entry name" value="ABC_membrane"/>
    <property type="match status" value="2"/>
</dbReference>
<evidence type="ECO:0000256" key="6">
    <source>
        <dbReference type="ARBA" id="ARBA00022989"/>
    </source>
</evidence>
<dbReference type="InterPro" id="IPR050173">
    <property type="entry name" value="ABC_transporter_C-like"/>
</dbReference>
<feature type="domain" description="ABC transporter" evidence="10">
    <location>
        <begin position="549"/>
        <end position="771"/>
    </location>
</feature>